<dbReference type="EMBL" id="JACAGC010000015">
    <property type="protein sequence ID" value="KAF6316983.1"/>
    <property type="molecule type" value="Genomic_DNA"/>
</dbReference>
<evidence type="ECO:0000256" key="1">
    <source>
        <dbReference type="ARBA" id="ARBA00004496"/>
    </source>
</evidence>
<protein>
    <recommendedName>
        <fullName evidence="3">Coiled-coil domain-containing protein 172</fullName>
    </recommendedName>
</protein>
<keyword evidence="9" id="KW-1185">Reference proteome</keyword>
<dbReference type="Proteomes" id="UP000585614">
    <property type="component" value="Unassembled WGS sequence"/>
</dbReference>
<dbReference type="GeneTree" id="ENSGT00390000005203"/>
<proteinExistence type="inferred from homology"/>
<dbReference type="PANTHER" id="PTHR22419:SF2">
    <property type="entry name" value="COILED-COIL DOMAIN-CONTAINING PROTEIN 172"/>
    <property type="match status" value="1"/>
</dbReference>
<keyword evidence="5 6" id="KW-0175">Coiled coil</keyword>
<dbReference type="RefSeq" id="XP_032986874.1">
    <property type="nucleotide sequence ID" value="XM_033130983.1"/>
</dbReference>
<evidence type="ECO:0000256" key="4">
    <source>
        <dbReference type="ARBA" id="ARBA00022490"/>
    </source>
</evidence>
<keyword evidence="4" id="KW-0963">Cytoplasm</keyword>
<dbReference type="OMA" id="RQCNEIT"/>
<feature type="coiled-coil region" evidence="6">
    <location>
        <begin position="228"/>
        <end position="255"/>
    </location>
</feature>
<dbReference type="InterPro" id="IPR029618">
    <property type="entry name" value="CCDC172"/>
</dbReference>
<reference evidence="8" key="5">
    <citation type="submission" date="2025-05" db="UniProtKB">
        <authorList>
            <consortium name="Ensembl"/>
        </authorList>
    </citation>
    <scope>IDENTIFICATION</scope>
</reference>
<dbReference type="GeneID" id="117036224"/>
<evidence type="ECO:0000313" key="10">
    <source>
        <dbReference type="Proteomes" id="UP000585614"/>
    </source>
</evidence>
<reference evidence="8 9" key="3">
    <citation type="submission" date="2018-12" db="EMBL/GenBank/DDBJ databases">
        <title>G10K-VGP greater horseshoe bat female genome, primary haplotype.</title>
        <authorList>
            <person name="Teeling E."/>
            <person name="Myers G."/>
            <person name="Vernes S."/>
            <person name="Pippel M."/>
            <person name="Winkler S."/>
            <person name="Fedrigo O."/>
            <person name="Rhie A."/>
            <person name="Koren S."/>
            <person name="Phillippy A."/>
            <person name="Lewin H."/>
            <person name="Damas J."/>
            <person name="Howe K."/>
            <person name="Mountcastle J."/>
            <person name="Jarvis E.D."/>
        </authorList>
    </citation>
    <scope>NUCLEOTIDE SEQUENCE [LARGE SCALE GENOMIC DNA]</scope>
</reference>
<name>A0A671EC09_RHIFE</name>
<reference evidence="7 10" key="4">
    <citation type="journal article" date="2020" name="Nature">
        <title>Six reference-quality genomes reveal evolution of bat adaptations.</title>
        <authorList>
            <person name="Jebb D."/>
            <person name="Huang Z."/>
            <person name="Pippel M."/>
            <person name="Hughes G.M."/>
            <person name="Lavrichenko K."/>
            <person name="Devanna P."/>
            <person name="Winkler S."/>
            <person name="Jermiin L.S."/>
            <person name="Skirmuntt E.C."/>
            <person name="Katzourakis A."/>
            <person name="Burkitt-Gray L."/>
            <person name="Ray D.A."/>
            <person name="Sullivan K.A.M."/>
            <person name="Roscito J.G."/>
            <person name="Kirilenko B.M."/>
            <person name="Davalos L.M."/>
            <person name="Corthals A.P."/>
            <person name="Power M.L."/>
            <person name="Jones G."/>
            <person name="Ransome R.D."/>
            <person name="Dechmann D.K.N."/>
            <person name="Locatelli A.G."/>
            <person name="Puechmaille S.J."/>
            <person name="Fedrigo O."/>
            <person name="Jarvis E.D."/>
            <person name="Hiller M."/>
            <person name="Vernes S.C."/>
            <person name="Myers E.W."/>
            <person name="Teeling E.C."/>
        </authorList>
    </citation>
    <scope>NUCLEOTIDE SEQUENCE [LARGE SCALE GENOMIC DNA]</scope>
    <source>
        <strain evidence="7">MRhiFer1</strain>
        <tissue evidence="7">Lung</tissue>
    </source>
</reference>
<evidence type="ECO:0000313" key="7">
    <source>
        <dbReference type="EMBL" id="KAF6316983.1"/>
    </source>
</evidence>
<gene>
    <name evidence="8" type="primary">CCDC172</name>
    <name evidence="7" type="ORF">mRhiFer1_002243</name>
</gene>
<accession>A0A671EC09</accession>
<reference evidence="8 9" key="1">
    <citation type="journal article" date="2015" name="Annu Rev Anim Biosci">
        <title>The Genome 10K Project: a way forward.</title>
        <authorList>
            <person name="Koepfli K.P."/>
            <person name="Paten B."/>
            <person name="O'Brien S.J."/>
            <person name="Koepfli K.P."/>
            <person name="Paten B."/>
            <person name="Antunes A."/>
            <person name="Belov K."/>
            <person name="Bustamante C."/>
            <person name="Castoe T.A."/>
            <person name="Clawson H."/>
            <person name="Crawford A.J."/>
            <person name="Diekhans M."/>
            <person name="Distel D."/>
            <person name="Durbin R."/>
            <person name="Earl D."/>
            <person name="Fujita M.K."/>
            <person name="Gamble T."/>
            <person name="Georges A."/>
            <person name="Gemmell N."/>
            <person name="Gilbert M.T."/>
            <person name="Graves J.M."/>
            <person name="Green R.E."/>
            <person name="Hickey G."/>
            <person name="Jarvis E.D."/>
            <person name="Johnson W."/>
            <person name="Komissarov A."/>
            <person name="Korf I."/>
            <person name="Kuhn R."/>
            <person name="Larkin D.M."/>
            <person name="Lewin H."/>
            <person name="Lopez J.V."/>
            <person name="Ma J."/>
            <person name="Marques-Bonet T."/>
            <person name="Miller W."/>
            <person name="Murphy R."/>
            <person name="Pevzner P."/>
            <person name="Shapiro B."/>
            <person name="Steiner C."/>
            <person name="Tamazian G."/>
            <person name="Venkatesh B."/>
            <person name="Wang J."/>
            <person name="Wayne R."/>
            <person name="Wiley E."/>
            <person name="Yang H."/>
            <person name="Zhang G."/>
            <person name="Haussler D."/>
            <person name="Ryder O."/>
            <person name="O'Brien S.J."/>
        </authorList>
    </citation>
    <scope>NUCLEOTIDE SEQUENCE</scope>
</reference>
<dbReference type="PANTHER" id="PTHR22419">
    <property type="entry name" value="COILED-COIL DOMAIN-CONTAINING PROTEIN 172"/>
    <property type="match status" value="1"/>
</dbReference>
<comment type="similarity">
    <text evidence="2">Belongs to the CCDC172 family.</text>
</comment>
<evidence type="ECO:0000313" key="9">
    <source>
        <dbReference type="Proteomes" id="UP000472240"/>
    </source>
</evidence>
<organism evidence="8 9">
    <name type="scientific">Rhinolophus ferrumequinum</name>
    <name type="common">Greater horseshoe bat</name>
    <dbReference type="NCBI Taxonomy" id="59479"/>
    <lineage>
        <taxon>Eukaryota</taxon>
        <taxon>Metazoa</taxon>
        <taxon>Chordata</taxon>
        <taxon>Craniata</taxon>
        <taxon>Vertebrata</taxon>
        <taxon>Euteleostomi</taxon>
        <taxon>Mammalia</taxon>
        <taxon>Eutheria</taxon>
        <taxon>Laurasiatheria</taxon>
        <taxon>Chiroptera</taxon>
        <taxon>Yinpterochiroptera</taxon>
        <taxon>Rhinolophoidea</taxon>
        <taxon>Rhinolophidae</taxon>
        <taxon>Rhinolophinae</taxon>
        <taxon>Rhinolophus</taxon>
    </lineage>
</organism>
<evidence type="ECO:0000313" key="8">
    <source>
        <dbReference type="Ensembl" id="ENSRFEP00010009248.1"/>
    </source>
</evidence>
<dbReference type="OrthoDB" id="10055570at2759"/>
<evidence type="ECO:0000256" key="2">
    <source>
        <dbReference type="ARBA" id="ARBA00008975"/>
    </source>
</evidence>
<dbReference type="CTD" id="374355"/>
<dbReference type="GO" id="GO:0005737">
    <property type="term" value="C:cytoplasm"/>
    <property type="evidence" value="ECO:0007669"/>
    <property type="project" value="UniProtKB-SubCell"/>
</dbReference>
<dbReference type="Ensembl" id="ENSRFET00010010137.1">
    <property type="protein sequence ID" value="ENSRFEP00010009248.1"/>
    <property type="gene ID" value="ENSRFEG00010006298.1"/>
</dbReference>
<dbReference type="AlphaFoldDB" id="A0A671EC09"/>
<comment type="subcellular location">
    <subcellularLocation>
        <location evidence="1">Cytoplasm</location>
    </subcellularLocation>
</comment>
<dbReference type="Proteomes" id="UP000472240">
    <property type="component" value="Chromosome 16"/>
</dbReference>
<reference evidence="8 9" key="2">
    <citation type="journal article" date="2018" name="Annu Rev Anim Biosci">
        <title>Bat Biology, Genomes, and the Bat1K Project: To Generate Chromosome-Level Genomes for All Living Bat Species.</title>
        <authorList>
            <person name="Teeling E.C."/>
            <person name="Vernes S.C."/>
            <person name="Davalos L.M."/>
            <person name="Ray D.A."/>
            <person name="Gilbert M.T.P."/>
            <person name="Myers E."/>
        </authorList>
    </citation>
    <scope>NUCLEOTIDE SEQUENCE</scope>
</reference>
<evidence type="ECO:0000256" key="6">
    <source>
        <dbReference type="SAM" id="Coils"/>
    </source>
</evidence>
<evidence type="ECO:0000256" key="5">
    <source>
        <dbReference type="ARBA" id="ARBA00023054"/>
    </source>
</evidence>
<dbReference type="KEGG" id="rfq:117036224"/>
<sequence length="258" mass="30904">MSLESLFQHIIFSEQRAEESRRLMREVRSEINRCREKLKKATEELNEEKIKLETKVQEFSEKSFILQLLKTHENALERQCSEITNQRNMLLQTFEGRMKKVTEEEEKFIKEISDFNNEYEITKKRELLMKKNVKIEISDLENQANILKMEMKSMEHDNGQLNELQKQKSELMQELFTLQRKIKVLEDKKNAAVCTTKYLEAEKIKINEKPQNDAECLRLKKELELYKEDDMQSVYEALQTEIEFLELTLAQKDLQENK</sequence>
<feature type="coiled-coil region" evidence="6">
    <location>
        <begin position="17"/>
        <end position="188"/>
    </location>
</feature>
<evidence type="ECO:0000256" key="3">
    <source>
        <dbReference type="ARBA" id="ARBA00022327"/>
    </source>
</evidence>